<dbReference type="EMBL" id="BDIP01002600">
    <property type="protein sequence ID" value="GIQ86540.1"/>
    <property type="molecule type" value="Genomic_DNA"/>
</dbReference>
<dbReference type="AlphaFoldDB" id="A0A9K3D1H3"/>
<keyword evidence="2" id="KW-1185">Reference proteome</keyword>
<gene>
    <name evidence="1" type="ORF">KIPB_008415</name>
</gene>
<evidence type="ECO:0000313" key="1">
    <source>
        <dbReference type="EMBL" id="GIQ86540.1"/>
    </source>
</evidence>
<reference evidence="1 2" key="1">
    <citation type="journal article" date="2018" name="PLoS ONE">
        <title>The draft genome of Kipferlia bialata reveals reductive genome evolution in fornicate parasites.</title>
        <authorList>
            <person name="Tanifuji G."/>
            <person name="Takabayashi S."/>
            <person name="Kume K."/>
            <person name="Takagi M."/>
            <person name="Nakayama T."/>
            <person name="Kamikawa R."/>
            <person name="Inagaki Y."/>
            <person name="Hashimoto T."/>
        </authorList>
    </citation>
    <scope>NUCLEOTIDE SEQUENCE [LARGE SCALE GENOMIC DNA]</scope>
    <source>
        <strain evidence="1">NY0173</strain>
    </source>
</reference>
<accession>A0A9K3D1H3</accession>
<name>A0A9K3D1H3_9EUKA</name>
<organism evidence="1 2">
    <name type="scientific">Kipferlia bialata</name>
    <dbReference type="NCBI Taxonomy" id="797122"/>
    <lineage>
        <taxon>Eukaryota</taxon>
        <taxon>Metamonada</taxon>
        <taxon>Carpediemonas-like organisms</taxon>
        <taxon>Kipferlia</taxon>
    </lineage>
</organism>
<proteinExistence type="predicted"/>
<protein>
    <submittedName>
        <fullName evidence="1">Uncharacterized protein</fullName>
    </submittedName>
</protein>
<sequence>MAPEGSVGISLRHAFGLGTNLLGSIQSVDPDTLVFSSGNCLIRHTVSTNQQRIVSVGTRISAMAISPCHKYLSVAEEQTQGTGMGITIV</sequence>
<evidence type="ECO:0000313" key="2">
    <source>
        <dbReference type="Proteomes" id="UP000265618"/>
    </source>
</evidence>
<dbReference type="Proteomes" id="UP000265618">
    <property type="component" value="Unassembled WGS sequence"/>
</dbReference>
<comment type="caution">
    <text evidence="1">The sequence shown here is derived from an EMBL/GenBank/DDBJ whole genome shotgun (WGS) entry which is preliminary data.</text>
</comment>